<organism evidence="3 4">
    <name type="scientific">Candidatus Buchananbacteria bacterium CG10_big_fil_rev_8_21_14_0_10_42_9</name>
    <dbReference type="NCBI Taxonomy" id="1974526"/>
    <lineage>
        <taxon>Bacteria</taxon>
        <taxon>Candidatus Buchananiibacteriota</taxon>
    </lineage>
</organism>
<evidence type="ECO:0000313" key="3">
    <source>
        <dbReference type="EMBL" id="PIS04631.1"/>
    </source>
</evidence>
<dbReference type="InterPro" id="IPR000905">
    <property type="entry name" value="Gcp-like_dom"/>
</dbReference>
<accession>A0A2H0W2A5</accession>
<dbReference type="InterPro" id="IPR022496">
    <property type="entry name" value="T6A_TsaB"/>
</dbReference>
<dbReference type="InterPro" id="IPR043129">
    <property type="entry name" value="ATPase_NBD"/>
</dbReference>
<feature type="domain" description="Gcp-like" evidence="2">
    <location>
        <begin position="32"/>
        <end position="103"/>
    </location>
</feature>
<name>A0A2H0W2A5_9BACT</name>
<dbReference type="GO" id="GO:0016740">
    <property type="term" value="F:transferase activity"/>
    <property type="evidence" value="ECO:0007669"/>
    <property type="project" value="UniProtKB-KW"/>
</dbReference>
<sequence length="137" mass="14709">MLLFINSVSSRGAVALAKKNATIIKAKKFTTDRKKSELVLQNIDELLKSTKIPLKKISGIIVVTGPGPFTAIRVGVSVANTLAWVLHCNVVGVSNTAGTNLEDLIAEGIKQLARHKTKTAKPLYGQPPNISQPKKKV</sequence>
<evidence type="ECO:0000313" key="4">
    <source>
        <dbReference type="Proteomes" id="UP000230935"/>
    </source>
</evidence>
<dbReference type="SUPFAM" id="SSF53067">
    <property type="entry name" value="Actin-like ATPase domain"/>
    <property type="match status" value="1"/>
</dbReference>
<reference evidence="4" key="1">
    <citation type="submission" date="2017-09" db="EMBL/GenBank/DDBJ databases">
        <title>Depth-based differentiation of microbial function through sediment-hosted aquifers and enrichment of novel symbionts in the deep terrestrial subsurface.</title>
        <authorList>
            <person name="Probst A.J."/>
            <person name="Ladd B."/>
            <person name="Jarett J.K."/>
            <person name="Geller-Mcgrath D.E."/>
            <person name="Sieber C.M.K."/>
            <person name="Emerson J.B."/>
            <person name="Anantharaman K."/>
            <person name="Thomas B.C."/>
            <person name="Malmstrom R."/>
            <person name="Stieglmeier M."/>
            <person name="Klingl A."/>
            <person name="Woyke T."/>
            <person name="Ryan C.M."/>
            <person name="Banfield J.F."/>
        </authorList>
    </citation>
    <scope>NUCLEOTIDE SEQUENCE [LARGE SCALE GENOMIC DNA]</scope>
</reference>
<dbReference type="Gene3D" id="3.30.420.40">
    <property type="match status" value="1"/>
</dbReference>
<dbReference type="Pfam" id="PF00814">
    <property type="entry name" value="TsaD"/>
    <property type="match status" value="1"/>
</dbReference>
<dbReference type="NCBIfam" id="TIGR03725">
    <property type="entry name" value="T6A_YeaZ"/>
    <property type="match status" value="1"/>
</dbReference>
<proteinExistence type="predicted"/>
<feature type="region of interest" description="Disordered" evidence="1">
    <location>
        <begin position="117"/>
        <end position="137"/>
    </location>
</feature>
<protein>
    <submittedName>
        <fullName evidence="3">tRNA (Adenosine(37)-N6)-threonylcarbamoyltransferase complex dimerization subunit type 1 TsaB</fullName>
    </submittedName>
</protein>
<gene>
    <name evidence="3" type="primary">tsaB</name>
    <name evidence="3" type="ORF">COT81_05550</name>
</gene>
<dbReference type="AlphaFoldDB" id="A0A2H0W2A5"/>
<dbReference type="EMBL" id="PEZZ01000046">
    <property type="protein sequence ID" value="PIS04631.1"/>
    <property type="molecule type" value="Genomic_DNA"/>
</dbReference>
<dbReference type="Proteomes" id="UP000230935">
    <property type="component" value="Unassembled WGS sequence"/>
</dbReference>
<evidence type="ECO:0000259" key="2">
    <source>
        <dbReference type="Pfam" id="PF00814"/>
    </source>
</evidence>
<dbReference type="GO" id="GO:0002949">
    <property type="term" value="P:tRNA threonylcarbamoyladenosine modification"/>
    <property type="evidence" value="ECO:0007669"/>
    <property type="project" value="InterPro"/>
</dbReference>
<keyword evidence="3" id="KW-0808">Transferase</keyword>
<feature type="compositionally biased region" description="Polar residues" evidence="1">
    <location>
        <begin position="128"/>
        <end position="137"/>
    </location>
</feature>
<comment type="caution">
    <text evidence="3">The sequence shown here is derived from an EMBL/GenBank/DDBJ whole genome shotgun (WGS) entry which is preliminary data.</text>
</comment>
<evidence type="ECO:0000256" key="1">
    <source>
        <dbReference type="SAM" id="MobiDB-lite"/>
    </source>
</evidence>